<dbReference type="EMBL" id="JBBMEJ010000012">
    <property type="protein sequence ID" value="MEQ2371373.1"/>
    <property type="molecule type" value="Genomic_DNA"/>
</dbReference>
<evidence type="ECO:0000256" key="1">
    <source>
        <dbReference type="SAM" id="MobiDB-lite"/>
    </source>
</evidence>
<sequence length="321" mass="34910">MKKWEKILISLMTVFVLTMLPAESAIPSGTVCVTEAAPRISSSRLTMIKGQSKTLKITGLKKGQKITWKSSSPKLVTVSASGKLSAKAAGNATVTAQVNGIRFVCKVNIQKKASPAKPAPTAAPAKPTPTTAPKPGIKLKNHILSKGKKANDRSVKIELNTHDEYKKIDMDLSGLGSSSSSMQVSVDEYRSITYIPKTSSFKFYFRFSSHDNLKSDITLTFPMNSTAASLNFYFYMNILPDDESGTLIATMNSSAPLSAIRNESSNLSFRFQKLTDPYEILTQKDASEIANDTLDMAIPYWADLLKGSGITLRSLGFSTTK</sequence>
<feature type="signal peptide" evidence="2">
    <location>
        <begin position="1"/>
        <end position="24"/>
    </location>
</feature>
<keyword evidence="5" id="KW-1185">Reference proteome</keyword>
<dbReference type="InterPro" id="IPR003343">
    <property type="entry name" value="Big_2"/>
</dbReference>
<organism evidence="4 5">
    <name type="scientific">Blautia aquisgranensis</name>
    <dbReference type="NCBI Taxonomy" id="3133153"/>
    <lineage>
        <taxon>Bacteria</taxon>
        <taxon>Bacillati</taxon>
        <taxon>Bacillota</taxon>
        <taxon>Clostridia</taxon>
        <taxon>Lachnospirales</taxon>
        <taxon>Lachnospiraceae</taxon>
        <taxon>Blautia</taxon>
    </lineage>
</organism>
<proteinExistence type="predicted"/>
<feature type="chain" id="PRO_5046513948" evidence="2">
    <location>
        <begin position="25"/>
        <end position="321"/>
    </location>
</feature>
<evidence type="ECO:0000256" key="2">
    <source>
        <dbReference type="SAM" id="SignalP"/>
    </source>
</evidence>
<comment type="caution">
    <text evidence="4">The sequence shown here is derived from an EMBL/GenBank/DDBJ whole genome shotgun (WGS) entry which is preliminary data.</text>
</comment>
<protein>
    <submittedName>
        <fullName evidence="4">Ig-like domain-containing protein</fullName>
    </submittedName>
</protein>
<dbReference type="Proteomes" id="UP001473063">
    <property type="component" value="Unassembled WGS sequence"/>
</dbReference>
<accession>A0ABV1BFG9</accession>
<dbReference type="InterPro" id="IPR008964">
    <property type="entry name" value="Invasin/intimin_cell_adhesion"/>
</dbReference>
<dbReference type="Gene3D" id="2.60.40.1080">
    <property type="match status" value="1"/>
</dbReference>
<keyword evidence="2" id="KW-0732">Signal</keyword>
<evidence type="ECO:0000313" key="4">
    <source>
        <dbReference type="EMBL" id="MEQ2371373.1"/>
    </source>
</evidence>
<evidence type="ECO:0000313" key="5">
    <source>
        <dbReference type="Proteomes" id="UP001473063"/>
    </source>
</evidence>
<dbReference type="SMART" id="SM00635">
    <property type="entry name" value="BID_2"/>
    <property type="match status" value="1"/>
</dbReference>
<feature type="compositionally biased region" description="Low complexity" evidence="1">
    <location>
        <begin position="115"/>
        <end position="125"/>
    </location>
</feature>
<dbReference type="RefSeq" id="WP_349056962.1">
    <property type="nucleotide sequence ID" value="NZ_JBBMEJ010000012.1"/>
</dbReference>
<gene>
    <name evidence="4" type="ORF">WMO28_10545</name>
</gene>
<dbReference type="Pfam" id="PF02368">
    <property type="entry name" value="Big_2"/>
    <property type="match status" value="1"/>
</dbReference>
<feature type="region of interest" description="Disordered" evidence="1">
    <location>
        <begin position="115"/>
        <end position="138"/>
    </location>
</feature>
<feature type="domain" description="BIG2" evidence="3">
    <location>
        <begin position="34"/>
        <end position="108"/>
    </location>
</feature>
<dbReference type="SUPFAM" id="SSF49373">
    <property type="entry name" value="Invasin/intimin cell-adhesion fragments"/>
    <property type="match status" value="1"/>
</dbReference>
<evidence type="ECO:0000259" key="3">
    <source>
        <dbReference type="SMART" id="SM00635"/>
    </source>
</evidence>
<reference evidence="4 5" key="1">
    <citation type="submission" date="2024-03" db="EMBL/GenBank/DDBJ databases">
        <title>Human intestinal bacterial collection.</title>
        <authorList>
            <person name="Pauvert C."/>
            <person name="Hitch T.C.A."/>
            <person name="Clavel T."/>
        </authorList>
    </citation>
    <scope>NUCLEOTIDE SEQUENCE [LARGE SCALE GENOMIC DNA]</scope>
    <source>
        <strain evidence="4 5">CLA-JM-H16</strain>
    </source>
</reference>
<name>A0ABV1BFG9_9FIRM</name>